<reference evidence="7" key="1">
    <citation type="journal article" date="2015" name="PLoS Genet.">
        <title>Genome Sequence and Transcriptome Analyses of Chrysochromulina tobin: Metabolic Tools for Enhanced Algal Fitness in the Prominent Order Prymnesiales (Haptophyceae).</title>
        <authorList>
            <person name="Hovde B.T."/>
            <person name="Deodato C.R."/>
            <person name="Hunsperger H.M."/>
            <person name="Ryken S.A."/>
            <person name="Yost W."/>
            <person name="Jha R.K."/>
            <person name="Patterson J."/>
            <person name="Monnat R.J. Jr."/>
            <person name="Barlow S.B."/>
            <person name="Starkenburg S.R."/>
            <person name="Cattolico R.A."/>
        </authorList>
    </citation>
    <scope>NUCLEOTIDE SEQUENCE</scope>
    <source>
        <strain evidence="7">CCMP291</strain>
    </source>
</reference>
<dbReference type="AlphaFoldDB" id="A0A0M0K3E7"/>
<gene>
    <name evidence="6" type="ORF">Ctob_012117</name>
</gene>
<evidence type="ECO:0000259" key="5">
    <source>
        <dbReference type="Pfam" id="PF12937"/>
    </source>
</evidence>
<feature type="repeat" description="ANK" evidence="3">
    <location>
        <begin position="143"/>
        <end position="175"/>
    </location>
</feature>
<evidence type="ECO:0000256" key="4">
    <source>
        <dbReference type="SAM" id="MobiDB-lite"/>
    </source>
</evidence>
<dbReference type="EMBL" id="JWZX01001530">
    <property type="protein sequence ID" value="KOO33391.1"/>
    <property type="molecule type" value="Genomic_DNA"/>
</dbReference>
<name>A0A0M0K3E7_9EUKA</name>
<keyword evidence="7" id="KW-1185">Reference proteome</keyword>
<dbReference type="Pfam" id="PF12796">
    <property type="entry name" value="Ank_2"/>
    <property type="match status" value="1"/>
</dbReference>
<dbReference type="PROSITE" id="PS50088">
    <property type="entry name" value="ANK_REPEAT"/>
    <property type="match status" value="2"/>
</dbReference>
<keyword evidence="2 3" id="KW-0040">ANK repeat</keyword>
<feature type="repeat" description="ANK" evidence="3">
    <location>
        <begin position="176"/>
        <end position="208"/>
    </location>
</feature>
<evidence type="ECO:0000313" key="7">
    <source>
        <dbReference type="Proteomes" id="UP000037460"/>
    </source>
</evidence>
<dbReference type="Pfam" id="PF12937">
    <property type="entry name" value="F-box-like"/>
    <property type="match status" value="1"/>
</dbReference>
<dbReference type="InterPro" id="IPR001810">
    <property type="entry name" value="F-box_dom"/>
</dbReference>
<dbReference type="SMART" id="SM00248">
    <property type="entry name" value="ANK"/>
    <property type="match status" value="2"/>
</dbReference>
<dbReference type="SUPFAM" id="SSF81383">
    <property type="entry name" value="F-box domain"/>
    <property type="match status" value="1"/>
</dbReference>
<dbReference type="SUPFAM" id="SSF48403">
    <property type="entry name" value="Ankyrin repeat"/>
    <property type="match status" value="1"/>
</dbReference>
<dbReference type="Gene3D" id="1.25.40.20">
    <property type="entry name" value="Ankyrin repeat-containing domain"/>
    <property type="match status" value="1"/>
</dbReference>
<evidence type="ECO:0000313" key="6">
    <source>
        <dbReference type="EMBL" id="KOO33391.1"/>
    </source>
</evidence>
<accession>A0A0M0K3E7</accession>
<evidence type="ECO:0000256" key="2">
    <source>
        <dbReference type="ARBA" id="ARBA00023043"/>
    </source>
</evidence>
<proteinExistence type="predicted"/>
<dbReference type="PANTHER" id="PTHR24161">
    <property type="entry name" value="ANK_REP_REGION DOMAIN-CONTAINING PROTEIN-RELATED"/>
    <property type="match status" value="1"/>
</dbReference>
<dbReference type="InterPro" id="IPR036047">
    <property type="entry name" value="F-box-like_dom_sf"/>
</dbReference>
<evidence type="ECO:0000256" key="1">
    <source>
        <dbReference type="ARBA" id="ARBA00022737"/>
    </source>
</evidence>
<feature type="region of interest" description="Disordered" evidence="4">
    <location>
        <begin position="259"/>
        <end position="282"/>
    </location>
</feature>
<feature type="domain" description="F-box" evidence="5">
    <location>
        <begin position="20"/>
        <end position="63"/>
    </location>
</feature>
<dbReference type="OrthoDB" id="341259at2759"/>
<dbReference type="InterPro" id="IPR036770">
    <property type="entry name" value="Ankyrin_rpt-contain_sf"/>
</dbReference>
<dbReference type="InterPro" id="IPR002110">
    <property type="entry name" value="Ankyrin_rpt"/>
</dbReference>
<protein>
    <recommendedName>
        <fullName evidence="5">F-box domain-containing protein</fullName>
    </recommendedName>
</protein>
<organism evidence="6 7">
    <name type="scientific">Chrysochromulina tobinii</name>
    <dbReference type="NCBI Taxonomy" id="1460289"/>
    <lineage>
        <taxon>Eukaryota</taxon>
        <taxon>Haptista</taxon>
        <taxon>Haptophyta</taxon>
        <taxon>Prymnesiophyceae</taxon>
        <taxon>Prymnesiales</taxon>
        <taxon>Chrysochromulinaceae</taxon>
        <taxon>Chrysochromulina</taxon>
    </lineage>
</organism>
<dbReference type="PANTHER" id="PTHR24161:SF85">
    <property type="entry name" value="PALMITOYLTRANSFERASE HIP14"/>
    <property type="match status" value="1"/>
</dbReference>
<keyword evidence="1" id="KW-0677">Repeat</keyword>
<sequence length="282" mass="32129">MSKLRRNAERVAMSDKSYLSELPADLKAHILRRLTPQMLLSCLQSSKAFWHEDDESLWRTLCKHHLPAHMTKFLQEPTGRLLRSRVDVRRTLFHGLKRQQELRTLLLHELANAVRCSDAMKRLRDHLHNDPLLRPSQRHPSHGGATLLHLAALHNRTRCVRVLVDFRADVDALDDLNMSPLAVGAWAGNEQVVRMLLDAGASLDARGIPPMSSACGGKGPYTAEEWARRKADLYHRTSDLSRASRFRCVERLLVGARKDREEQPAARRAQGPRCRAPHTSRH</sequence>
<comment type="caution">
    <text evidence="6">The sequence shown here is derived from an EMBL/GenBank/DDBJ whole genome shotgun (WGS) entry which is preliminary data.</text>
</comment>
<dbReference type="PROSITE" id="PS50297">
    <property type="entry name" value="ANK_REP_REGION"/>
    <property type="match status" value="2"/>
</dbReference>
<dbReference type="Proteomes" id="UP000037460">
    <property type="component" value="Unassembled WGS sequence"/>
</dbReference>
<dbReference type="Gene3D" id="1.20.1280.50">
    <property type="match status" value="1"/>
</dbReference>
<evidence type="ECO:0000256" key="3">
    <source>
        <dbReference type="PROSITE-ProRule" id="PRU00023"/>
    </source>
</evidence>